<keyword evidence="9" id="KW-0934">Plastid</keyword>
<protein>
    <recommendedName>
        <fullName evidence="6">Zeaxanthin epoxidase, chloroplastic</fullName>
        <ecNumber evidence="5">1.14.15.21</ecNumber>
    </recommendedName>
</protein>
<name>A0AAW1P0J8_9CHLO</name>
<evidence type="ECO:0000256" key="1">
    <source>
        <dbReference type="ARBA" id="ARBA00001974"/>
    </source>
</evidence>
<evidence type="ECO:0000313" key="15">
    <source>
        <dbReference type="EMBL" id="KAK9803829.1"/>
    </source>
</evidence>
<dbReference type="GO" id="GO:0009688">
    <property type="term" value="P:abscisic acid biosynthetic process"/>
    <property type="evidence" value="ECO:0007669"/>
    <property type="project" value="UniProtKB-KW"/>
</dbReference>
<evidence type="ECO:0000256" key="5">
    <source>
        <dbReference type="ARBA" id="ARBA00012097"/>
    </source>
</evidence>
<evidence type="ECO:0000313" key="16">
    <source>
        <dbReference type="Proteomes" id="UP001465755"/>
    </source>
</evidence>
<dbReference type="Gene3D" id="3.50.50.60">
    <property type="entry name" value="FAD/NAD(P)-binding domain"/>
    <property type="match status" value="1"/>
</dbReference>
<dbReference type="GO" id="GO:0009507">
    <property type="term" value="C:chloroplast"/>
    <property type="evidence" value="ECO:0007669"/>
    <property type="project" value="UniProtKB-SubCell"/>
</dbReference>
<reference evidence="15 16" key="1">
    <citation type="journal article" date="2024" name="Nat. Commun.">
        <title>Phylogenomics reveals the evolutionary origins of lichenization in chlorophyte algae.</title>
        <authorList>
            <person name="Puginier C."/>
            <person name="Libourel C."/>
            <person name="Otte J."/>
            <person name="Skaloud P."/>
            <person name="Haon M."/>
            <person name="Grisel S."/>
            <person name="Petersen M."/>
            <person name="Berrin J.G."/>
            <person name="Delaux P.M."/>
            <person name="Dal Grande F."/>
            <person name="Keller J."/>
        </authorList>
    </citation>
    <scope>NUCLEOTIDE SEQUENCE [LARGE SCALE GENOMIC DNA]</scope>
    <source>
        <strain evidence="15 16">SAG 2036</strain>
    </source>
</reference>
<evidence type="ECO:0000256" key="7">
    <source>
        <dbReference type="ARBA" id="ARBA00022528"/>
    </source>
</evidence>
<dbReference type="AlphaFoldDB" id="A0AAW1P0J8"/>
<dbReference type="PROSITE" id="PS50006">
    <property type="entry name" value="FHA_DOMAIN"/>
    <property type="match status" value="1"/>
</dbReference>
<dbReference type="Pfam" id="PF00498">
    <property type="entry name" value="FHA"/>
    <property type="match status" value="1"/>
</dbReference>
<dbReference type="EC" id="1.14.15.21" evidence="5"/>
<dbReference type="EMBL" id="JALJOQ010000055">
    <property type="protein sequence ID" value="KAK9803829.1"/>
    <property type="molecule type" value="Genomic_DNA"/>
</dbReference>
<dbReference type="InterPro" id="IPR008984">
    <property type="entry name" value="SMAD_FHA_dom_sf"/>
</dbReference>
<sequence>MTALAYVDAGQRAKKYGRVPTDAPPRGEGKYRGPIQIQSNALAALEAIDKDLARRIFAEGCVTGDRINGLVDGVSGKWYVKFDTYHPAVKRGLPVTRVISRTILQRILAEKCEELAGKEVIENGTHVVDFEEKVDPETGRTKVYAIIDDGRREEGDLLIGADGIRSKVRAKLVGKGAPSYSQYTCYTGIADFTPPDIDTVGYRVFLGNRQYFVSSDVGEGKMQWYGFHKEPAGGKDEEGTQKERLLGIFGHWTDMVTDLIKATPEQDVLRRDIYDRPPILRWTTGRVALLGDSAHAMQPNLGQGGCMAIEDGYQLSKDLGEAEDSCSSSGRPFDPTPVLQAYGRKRVLRASTIHGLAGMAAIAASTYKAYLGEGLGPMSWIQRFKIPHPGRVGGYLAMNLTMPSVLSWVLGGNERALDTSERSPYCMLDDAPKLFHETDFYRFMADDRELLRASKAQWVVVPAETADQALAAARSVDEASSAKGSHGVGTHERAFLRIALPKEAVEVGSSPTVVGRHADCALVVDSPLVCPEHAKLHKEGRDVFITDLGSKNGTWLNERKLSSGRAAQLVPGDTLEFGHPGQLSHTFKVKMCHDSIFEQLAGEGAIPQNDELPDLQPA</sequence>
<dbReference type="PRINTS" id="PR00420">
    <property type="entry name" value="RNGMNOXGNASE"/>
</dbReference>
<evidence type="ECO:0000256" key="11">
    <source>
        <dbReference type="ARBA" id="ARBA00022865"/>
    </source>
</evidence>
<feature type="domain" description="FHA" evidence="14">
    <location>
        <begin position="512"/>
        <end position="561"/>
    </location>
</feature>
<evidence type="ECO:0000256" key="12">
    <source>
        <dbReference type="ARBA" id="ARBA00022946"/>
    </source>
</evidence>
<evidence type="ECO:0000256" key="10">
    <source>
        <dbReference type="ARBA" id="ARBA00022827"/>
    </source>
</evidence>
<dbReference type="PANTHER" id="PTHR46496">
    <property type="match status" value="1"/>
</dbReference>
<dbReference type="Pfam" id="PF01494">
    <property type="entry name" value="FAD_binding_3"/>
    <property type="match status" value="1"/>
</dbReference>
<evidence type="ECO:0000256" key="2">
    <source>
        <dbReference type="ARBA" id="ARBA00004229"/>
    </source>
</evidence>
<dbReference type="Gene3D" id="2.60.200.20">
    <property type="match status" value="1"/>
</dbReference>
<dbReference type="GO" id="GO:0071949">
    <property type="term" value="F:FAD binding"/>
    <property type="evidence" value="ECO:0007669"/>
    <property type="project" value="InterPro"/>
</dbReference>
<dbReference type="SMART" id="SM00240">
    <property type="entry name" value="FHA"/>
    <property type="match status" value="1"/>
</dbReference>
<comment type="caution">
    <text evidence="15">The sequence shown here is derived from an EMBL/GenBank/DDBJ whole genome shotgun (WGS) entry which is preliminary data.</text>
</comment>
<evidence type="ECO:0000256" key="4">
    <source>
        <dbReference type="ARBA" id="ARBA00005134"/>
    </source>
</evidence>
<dbReference type="SUPFAM" id="SSF49879">
    <property type="entry name" value="SMAD/FHA domain"/>
    <property type="match status" value="1"/>
</dbReference>
<evidence type="ECO:0000256" key="3">
    <source>
        <dbReference type="ARBA" id="ARBA00004972"/>
    </source>
</evidence>
<evidence type="ECO:0000256" key="9">
    <source>
        <dbReference type="ARBA" id="ARBA00022640"/>
    </source>
</evidence>
<keyword evidence="8" id="KW-0285">Flavoprotein</keyword>
<dbReference type="GO" id="GO:0052662">
    <property type="term" value="F:zeaxanthin epoxidase activity"/>
    <property type="evidence" value="ECO:0007669"/>
    <property type="project" value="UniProtKB-EC"/>
</dbReference>
<proteinExistence type="predicted"/>
<dbReference type="InterPro" id="IPR000253">
    <property type="entry name" value="FHA_dom"/>
</dbReference>
<dbReference type="Proteomes" id="UP001465755">
    <property type="component" value="Unassembled WGS sequence"/>
</dbReference>
<dbReference type="InterPro" id="IPR002938">
    <property type="entry name" value="FAD-bd"/>
</dbReference>
<dbReference type="PANTHER" id="PTHR46496:SF1">
    <property type="entry name" value="ZEAXANTHIN EPOXIDASE, CHLOROPLASTIC"/>
    <property type="match status" value="1"/>
</dbReference>
<keyword evidence="7" id="KW-0150">Chloroplast</keyword>
<dbReference type="SUPFAM" id="SSF51905">
    <property type="entry name" value="FAD/NAD(P)-binding domain"/>
    <property type="match status" value="1"/>
</dbReference>
<keyword evidence="12" id="KW-0809">Transit peptide</keyword>
<evidence type="ECO:0000256" key="6">
    <source>
        <dbReference type="ARBA" id="ARBA00015103"/>
    </source>
</evidence>
<keyword evidence="10" id="KW-0274">FAD</keyword>
<keyword evidence="16" id="KW-1185">Reference proteome</keyword>
<dbReference type="InterPro" id="IPR036188">
    <property type="entry name" value="FAD/NAD-bd_sf"/>
</dbReference>
<evidence type="ECO:0000256" key="13">
    <source>
        <dbReference type="ARBA" id="ARBA00023002"/>
    </source>
</evidence>
<accession>A0AAW1P0J8</accession>
<comment type="pathway">
    <text evidence="4">Plant hormone biosynthesis; abscisate biosynthesis.</text>
</comment>
<organism evidence="15 16">
    <name type="scientific">Symbiochloris irregularis</name>
    <dbReference type="NCBI Taxonomy" id="706552"/>
    <lineage>
        <taxon>Eukaryota</taxon>
        <taxon>Viridiplantae</taxon>
        <taxon>Chlorophyta</taxon>
        <taxon>core chlorophytes</taxon>
        <taxon>Trebouxiophyceae</taxon>
        <taxon>Trebouxiales</taxon>
        <taxon>Trebouxiaceae</taxon>
        <taxon>Symbiochloris</taxon>
    </lineage>
</organism>
<gene>
    <name evidence="15" type="ORF">WJX73_004820</name>
</gene>
<comment type="subcellular location">
    <subcellularLocation>
        <location evidence="2">Plastid</location>
        <location evidence="2">Chloroplast</location>
    </subcellularLocation>
</comment>
<evidence type="ECO:0000256" key="8">
    <source>
        <dbReference type="ARBA" id="ARBA00022630"/>
    </source>
</evidence>
<comment type="cofactor">
    <cofactor evidence="1">
        <name>FAD</name>
        <dbReference type="ChEBI" id="CHEBI:57692"/>
    </cofactor>
</comment>
<dbReference type="CDD" id="cd00060">
    <property type="entry name" value="FHA"/>
    <property type="match status" value="1"/>
</dbReference>
<keyword evidence="11" id="KW-0937">Abscisic acid biosynthesis</keyword>
<comment type="pathway">
    <text evidence="3">Hormone biosynthesis.</text>
</comment>
<evidence type="ECO:0000259" key="14">
    <source>
        <dbReference type="PROSITE" id="PS50006"/>
    </source>
</evidence>
<keyword evidence="13" id="KW-0560">Oxidoreductase</keyword>